<organism evidence="1 2">
    <name type="scientific">Gossypium arboreum</name>
    <name type="common">Tree cotton</name>
    <name type="synonym">Gossypium nanking</name>
    <dbReference type="NCBI Taxonomy" id="29729"/>
    <lineage>
        <taxon>Eukaryota</taxon>
        <taxon>Viridiplantae</taxon>
        <taxon>Streptophyta</taxon>
        <taxon>Embryophyta</taxon>
        <taxon>Tracheophyta</taxon>
        <taxon>Spermatophyta</taxon>
        <taxon>Magnoliopsida</taxon>
        <taxon>eudicotyledons</taxon>
        <taxon>Gunneridae</taxon>
        <taxon>Pentapetalae</taxon>
        <taxon>rosids</taxon>
        <taxon>malvids</taxon>
        <taxon>Malvales</taxon>
        <taxon>Malvaceae</taxon>
        <taxon>Malvoideae</taxon>
        <taxon>Gossypium</taxon>
    </lineage>
</organism>
<protein>
    <submittedName>
        <fullName evidence="1">Uncharacterized protein</fullName>
    </submittedName>
</protein>
<accession>A0ABR0NA03</accession>
<sequence length="152" mass="17038">MVHVLRDCLAMKDECMHVLPNHLKQKFFSDTFQNISWSATVVVKVSISWTRQFESYLSGYKINVSNLSPVNISDNTWVLLSTDGVVARETSYAAIGGVIILDGILILLNKVYRRTIIQTDNLEVAQVLTDLGLEGPGIIVLRRTQRVMKSEG</sequence>
<name>A0ABR0NA03_GOSAR</name>
<keyword evidence="2" id="KW-1185">Reference proteome</keyword>
<dbReference type="Proteomes" id="UP001358586">
    <property type="component" value="Chromosome 11"/>
</dbReference>
<comment type="caution">
    <text evidence="1">The sequence shown here is derived from an EMBL/GenBank/DDBJ whole genome shotgun (WGS) entry which is preliminary data.</text>
</comment>
<gene>
    <name evidence="1" type="ORF">PVK06_041863</name>
</gene>
<reference evidence="1 2" key="1">
    <citation type="submission" date="2023-03" db="EMBL/GenBank/DDBJ databases">
        <title>WGS of Gossypium arboreum.</title>
        <authorList>
            <person name="Yu D."/>
        </authorList>
    </citation>
    <scope>NUCLEOTIDE SEQUENCE [LARGE SCALE GENOMIC DNA]</scope>
    <source>
        <tissue evidence="1">Leaf</tissue>
    </source>
</reference>
<dbReference type="EMBL" id="JARKNE010000011">
    <property type="protein sequence ID" value="KAK5787210.1"/>
    <property type="molecule type" value="Genomic_DNA"/>
</dbReference>
<evidence type="ECO:0000313" key="1">
    <source>
        <dbReference type="EMBL" id="KAK5787210.1"/>
    </source>
</evidence>
<evidence type="ECO:0000313" key="2">
    <source>
        <dbReference type="Proteomes" id="UP001358586"/>
    </source>
</evidence>
<proteinExistence type="predicted"/>